<reference evidence="8 9" key="1">
    <citation type="submission" date="2023-09" db="EMBL/GenBank/DDBJ databases">
        <authorList>
            <person name="Rey-Velasco X."/>
        </authorList>
    </citation>
    <scope>NUCLEOTIDE SEQUENCE [LARGE SCALE GENOMIC DNA]</scope>
    <source>
        <strain evidence="8 9">F394</strain>
    </source>
</reference>
<dbReference type="InterPro" id="IPR002771">
    <property type="entry name" value="Multi_antbiot-R_MarC"/>
</dbReference>
<dbReference type="Proteomes" id="UP001267426">
    <property type="component" value="Unassembled WGS sequence"/>
</dbReference>
<evidence type="ECO:0000256" key="4">
    <source>
        <dbReference type="ARBA" id="ARBA00022692"/>
    </source>
</evidence>
<keyword evidence="4 7" id="KW-0812">Transmembrane</keyword>
<keyword evidence="6 7" id="KW-0472">Membrane</keyword>
<keyword evidence="5 7" id="KW-1133">Transmembrane helix</keyword>
<keyword evidence="3" id="KW-1003">Cell membrane</keyword>
<evidence type="ECO:0000256" key="7">
    <source>
        <dbReference type="RuleBase" id="RU362048"/>
    </source>
</evidence>
<sequence length="213" mass="22035">MPDLLASLIAAFLPLFVAINIPGILPLYVGMTESFTADDRRALLVRALAAALVLAVLMLFAGGVIFRTLGITVDDLRVGGGLILLVIAITDLAFGDTKDRRAGSKEAQEEIAEADEPIDLPVVPLGIPLIIGPGAITTILIADGQVGWELTLLSIALNMVLVFVAFTFGPSLLRLFGPGTSKAVAKVASLFLAAISVAMIRGGITAMIAAASS</sequence>
<evidence type="ECO:0000256" key="5">
    <source>
        <dbReference type="ARBA" id="ARBA00022989"/>
    </source>
</evidence>
<dbReference type="EMBL" id="JAVRHT010000001">
    <property type="protein sequence ID" value="MDT0630155.1"/>
    <property type="molecule type" value="Genomic_DNA"/>
</dbReference>
<evidence type="ECO:0000256" key="1">
    <source>
        <dbReference type="ARBA" id="ARBA00004651"/>
    </source>
</evidence>
<comment type="similarity">
    <text evidence="2 7">Belongs to the UPF0056 (MarC) family.</text>
</comment>
<proteinExistence type="inferred from homology"/>
<evidence type="ECO:0000313" key="8">
    <source>
        <dbReference type="EMBL" id="MDT0630155.1"/>
    </source>
</evidence>
<feature type="transmembrane region" description="Helical" evidence="7">
    <location>
        <begin position="153"/>
        <end position="176"/>
    </location>
</feature>
<evidence type="ECO:0000256" key="6">
    <source>
        <dbReference type="ARBA" id="ARBA00023136"/>
    </source>
</evidence>
<keyword evidence="9" id="KW-1185">Reference proteome</keyword>
<dbReference type="PANTHER" id="PTHR33508">
    <property type="entry name" value="UPF0056 MEMBRANE PROTEIN YHCE"/>
    <property type="match status" value="1"/>
</dbReference>
<dbReference type="NCBIfam" id="TIGR00427">
    <property type="entry name" value="NAAT family transporter"/>
    <property type="match status" value="1"/>
</dbReference>
<comment type="caution">
    <text evidence="8">The sequence shown here is derived from an EMBL/GenBank/DDBJ whole genome shotgun (WGS) entry which is preliminary data.</text>
</comment>
<evidence type="ECO:0000256" key="3">
    <source>
        <dbReference type="ARBA" id="ARBA00022475"/>
    </source>
</evidence>
<dbReference type="Pfam" id="PF01914">
    <property type="entry name" value="MarC"/>
    <property type="match status" value="1"/>
</dbReference>
<gene>
    <name evidence="8" type="ORF">RM540_00205</name>
</gene>
<name>A0ABU3BLN4_9BACT</name>
<comment type="subcellular location">
    <subcellularLocation>
        <location evidence="1 7">Cell membrane</location>
        <topology evidence="1 7">Multi-pass membrane protein</topology>
    </subcellularLocation>
</comment>
<feature type="transmembrane region" description="Helical" evidence="7">
    <location>
        <begin position="188"/>
        <end position="211"/>
    </location>
</feature>
<protein>
    <recommendedName>
        <fullName evidence="7">UPF0056 membrane protein</fullName>
    </recommendedName>
</protein>
<feature type="transmembrane region" description="Helical" evidence="7">
    <location>
        <begin position="118"/>
        <end position="141"/>
    </location>
</feature>
<feature type="transmembrane region" description="Helical" evidence="7">
    <location>
        <begin position="78"/>
        <end position="97"/>
    </location>
</feature>
<accession>A0ABU3BLN4</accession>
<organism evidence="8 9">
    <name type="scientific">Rubrivirga litoralis</name>
    <dbReference type="NCBI Taxonomy" id="3075598"/>
    <lineage>
        <taxon>Bacteria</taxon>
        <taxon>Pseudomonadati</taxon>
        <taxon>Rhodothermota</taxon>
        <taxon>Rhodothermia</taxon>
        <taxon>Rhodothermales</taxon>
        <taxon>Rubricoccaceae</taxon>
        <taxon>Rubrivirga</taxon>
    </lineage>
</organism>
<evidence type="ECO:0000256" key="2">
    <source>
        <dbReference type="ARBA" id="ARBA00009784"/>
    </source>
</evidence>
<evidence type="ECO:0000313" key="9">
    <source>
        <dbReference type="Proteomes" id="UP001267426"/>
    </source>
</evidence>
<dbReference type="PANTHER" id="PTHR33508:SF1">
    <property type="entry name" value="UPF0056 MEMBRANE PROTEIN YHCE"/>
    <property type="match status" value="1"/>
</dbReference>
<feature type="transmembrane region" description="Helical" evidence="7">
    <location>
        <begin position="43"/>
        <end position="66"/>
    </location>
</feature>
<feature type="transmembrane region" description="Helical" evidence="7">
    <location>
        <begin position="6"/>
        <end position="31"/>
    </location>
</feature>
<dbReference type="RefSeq" id="WP_311661089.1">
    <property type="nucleotide sequence ID" value="NZ_JAVRHT010000001.1"/>
</dbReference>